<comment type="cofactor">
    <cofactor evidence="1">
        <name>Mn(2+)</name>
        <dbReference type="ChEBI" id="CHEBI:29035"/>
    </cofactor>
</comment>
<dbReference type="GO" id="GO:0046872">
    <property type="term" value="F:metal ion binding"/>
    <property type="evidence" value="ECO:0007669"/>
    <property type="project" value="UniProtKB-KW"/>
</dbReference>
<feature type="domain" description="Endonuclease/exonuclease/phosphatase" evidence="10">
    <location>
        <begin position="4"/>
        <end position="246"/>
    </location>
</feature>
<keyword evidence="5 7" id="KW-0460">Magnesium</keyword>
<evidence type="ECO:0000256" key="1">
    <source>
        <dbReference type="ARBA" id="ARBA00001936"/>
    </source>
</evidence>
<dbReference type="CDD" id="cd09086">
    <property type="entry name" value="ExoIII-like_AP-endo"/>
    <property type="match status" value="1"/>
</dbReference>
<feature type="region of interest" description="Disordered" evidence="9">
    <location>
        <begin position="236"/>
        <end position="257"/>
    </location>
</feature>
<evidence type="ECO:0000256" key="7">
    <source>
        <dbReference type="PIRSR" id="PIRSR604808-2"/>
    </source>
</evidence>
<dbReference type="GO" id="GO:0003677">
    <property type="term" value="F:DNA binding"/>
    <property type="evidence" value="ECO:0007669"/>
    <property type="project" value="InterPro"/>
</dbReference>
<accession>A0A930BUH0</accession>
<reference evidence="11" key="1">
    <citation type="submission" date="2020-04" db="EMBL/GenBank/DDBJ databases">
        <title>Deep metagenomics examines the oral microbiome during advanced dental caries in children, revealing novel taxa and co-occurrences with host molecules.</title>
        <authorList>
            <person name="Baker J.L."/>
            <person name="Morton J.T."/>
            <person name="Dinis M."/>
            <person name="Alvarez R."/>
            <person name="Tran N.C."/>
            <person name="Knight R."/>
            <person name="Edlund A."/>
        </authorList>
    </citation>
    <scope>NUCLEOTIDE SEQUENCE</scope>
    <source>
        <strain evidence="11">JCVI_32_bin.24</strain>
    </source>
</reference>
<dbReference type="PANTHER" id="PTHR43250:SF2">
    <property type="entry name" value="EXODEOXYRIBONUCLEASE III"/>
    <property type="match status" value="1"/>
</dbReference>
<evidence type="ECO:0000256" key="8">
    <source>
        <dbReference type="PIRSR" id="PIRSR604808-3"/>
    </source>
</evidence>
<dbReference type="EC" id="3.1.11.2" evidence="11"/>
<evidence type="ECO:0000313" key="11">
    <source>
        <dbReference type="EMBL" id="MBF1163975.1"/>
    </source>
</evidence>
<feature type="active site" description="Proton donor/acceptor" evidence="6">
    <location>
        <position position="145"/>
    </location>
</feature>
<dbReference type="GO" id="GO:0008311">
    <property type="term" value="F:double-stranded DNA 3'-5' DNA exonuclease activity"/>
    <property type="evidence" value="ECO:0007669"/>
    <property type="project" value="UniProtKB-EC"/>
</dbReference>
<comment type="similarity">
    <text evidence="2">Belongs to the DNA repair enzymes AP/ExoA family.</text>
</comment>
<dbReference type="InterPro" id="IPR020847">
    <property type="entry name" value="AP_endonuclease_F1_BS"/>
</dbReference>
<evidence type="ECO:0000313" key="12">
    <source>
        <dbReference type="Proteomes" id="UP000718593"/>
    </source>
</evidence>
<feature type="binding site" evidence="7">
    <location>
        <position position="246"/>
    </location>
    <ligand>
        <name>Mg(2+)</name>
        <dbReference type="ChEBI" id="CHEBI:18420"/>
        <label>1</label>
    </ligand>
</feature>
<dbReference type="Pfam" id="PF03372">
    <property type="entry name" value="Exo_endo_phos"/>
    <property type="match status" value="1"/>
</dbReference>
<dbReference type="Gene3D" id="3.60.10.10">
    <property type="entry name" value="Endonuclease/exonuclease/phosphatase"/>
    <property type="match status" value="1"/>
</dbReference>
<dbReference type="InterPro" id="IPR036691">
    <property type="entry name" value="Endo/exonu/phosph_ase_sf"/>
</dbReference>
<dbReference type="InterPro" id="IPR004808">
    <property type="entry name" value="AP_endonuc_1"/>
</dbReference>
<sequence>MKIASWNVNSLKVRLPHLLDWLAAARPDVLCLQELKLEDHNFPRAEIEAAGYHVAFSGQKTYNGVALLARQPIHDVVCGNPHFPDEQKRLISGTVDGTRIICAYMPNGQEVGCDKYDYKLRWLDALAVWLGEELAKYPQLALCGDYNIAPDDRDVHDPQRWAGKILCSEPERAAFQRLLGLGLTDSFRLFEQPEKTFSWWDYRMLGFQKNLGLRIDHVLLSKPLAEQCSAAGVDRAPRKLERPSDHAPVWAEIGRPA</sequence>
<feature type="site" description="Important for catalytic activity" evidence="8">
    <location>
        <position position="216"/>
    </location>
</feature>
<evidence type="ECO:0000256" key="4">
    <source>
        <dbReference type="ARBA" id="ARBA00022801"/>
    </source>
</evidence>
<dbReference type="SUPFAM" id="SSF56219">
    <property type="entry name" value="DNase I-like"/>
    <property type="match status" value="1"/>
</dbReference>
<dbReference type="NCBIfam" id="TIGR00633">
    <property type="entry name" value="xth"/>
    <property type="match status" value="1"/>
</dbReference>
<dbReference type="PANTHER" id="PTHR43250">
    <property type="entry name" value="EXODEOXYRIBONUCLEASE III"/>
    <property type="match status" value="1"/>
</dbReference>
<evidence type="ECO:0000256" key="3">
    <source>
        <dbReference type="ARBA" id="ARBA00022723"/>
    </source>
</evidence>
<evidence type="ECO:0000256" key="6">
    <source>
        <dbReference type="PIRSR" id="PIRSR604808-1"/>
    </source>
</evidence>
<keyword evidence="3 7" id="KW-0479">Metal-binding</keyword>
<evidence type="ECO:0000256" key="9">
    <source>
        <dbReference type="SAM" id="MobiDB-lite"/>
    </source>
</evidence>
<feature type="compositionally biased region" description="Basic and acidic residues" evidence="9">
    <location>
        <begin position="236"/>
        <end position="245"/>
    </location>
</feature>
<comment type="cofactor">
    <cofactor evidence="7">
        <name>Mg(2+)</name>
        <dbReference type="ChEBI" id="CHEBI:18420"/>
    </cofactor>
    <cofactor evidence="7">
        <name>Mn(2+)</name>
        <dbReference type="ChEBI" id="CHEBI:29035"/>
    </cofactor>
    <text evidence="7">Probably binds two magnesium or manganese ions per subunit.</text>
</comment>
<dbReference type="Proteomes" id="UP000718593">
    <property type="component" value="Unassembled WGS sequence"/>
</dbReference>
<evidence type="ECO:0000256" key="5">
    <source>
        <dbReference type="ARBA" id="ARBA00022842"/>
    </source>
</evidence>
<evidence type="ECO:0000256" key="2">
    <source>
        <dbReference type="ARBA" id="ARBA00007092"/>
    </source>
</evidence>
<keyword evidence="7" id="KW-0464">Manganese</keyword>
<dbReference type="PROSITE" id="PS51435">
    <property type="entry name" value="AP_NUCLEASE_F1_4"/>
    <property type="match status" value="1"/>
</dbReference>
<dbReference type="NCBIfam" id="TIGR00195">
    <property type="entry name" value="exoDNase_III"/>
    <property type="match status" value="1"/>
</dbReference>
<name>A0A930BUH0_9RHOO</name>
<feature type="binding site" evidence="7">
    <location>
        <position position="147"/>
    </location>
    <ligand>
        <name>Mg(2+)</name>
        <dbReference type="ChEBI" id="CHEBI:18420"/>
        <label>1</label>
    </ligand>
</feature>
<feature type="binding site" evidence="7">
    <location>
        <position position="245"/>
    </location>
    <ligand>
        <name>Mg(2+)</name>
        <dbReference type="ChEBI" id="CHEBI:18420"/>
        <label>1</label>
    </ligand>
</feature>
<dbReference type="InterPro" id="IPR020848">
    <property type="entry name" value="AP_endonuclease_F1_CS"/>
</dbReference>
<feature type="active site" evidence="6">
    <location>
        <position position="104"/>
    </location>
</feature>
<protein>
    <submittedName>
        <fullName evidence="11">Exodeoxyribonuclease III</fullName>
        <ecNumber evidence="11">3.1.11.2</ecNumber>
    </submittedName>
</protein>
<proteinExistence type="inferred from homology"/>
<feature type="active site" description="Proton acceptor" evidence="6">
    <location>
        <position position="246"/>
    </location>
</feature>
<organism evidence="11 12">
    <name type="scientific">Dechloromonas agitata</name>
    <dbReference type="NCBI Taxonomy" id="73030"/>
    <lineage>
        <taxon>Bacteria</taxon>
        <taxon>Pseudomonadati</taxon>
        <taxon>Pseudomonadota</taxon>
        <taxon>Betaproteobacteria</taxon>
        <taxon>Rhodocyclales</taxon>
        <taxon>Azonexaceae</taxon>
        <taxon>Dechloromonas</taxon>
    </lineage>
</organism>
<dbReference type="AlphaFoldDB" id="A0A930BUH0"/>
<feature type="binding site" evidence="7">
    <location>
        <position position="34"/>
    </location>
    <ligand>
        <name>Mg(2+)</name>
        <dbReference type="ChEBI" id="CHEBI:18420"/>
        <label>1</label>
    </ligand>
</feature>
<gene>
    <name evidence="11" type="primary">xth</name>
    <name evidence="11" type="ORF">HXL68_02935</name>
</gene>
<comment type="caution">
    <text evidence="11">The sequence shown here is derived from an EMBL/GenBank/DDBJ whole genome shotgun (WGS) entry which is preliminary data.</text>
</comment>
<feature type="binding site" evidence="7">
    <location>
        <position position="145"/>
    </location>
    <ligand>
        <name>Mg(2+)</name>
        <dbReference type="ChEBI" id="CHEBI:18420"/>
        <label>1</label>
    </ligand>
</feature>
<dbReference type="PROSITE" id="PS00728">
    <property type="entry name" value="AP_NUCLEASE_F1_3"/>
    <property type="match status" value="1"/>
</dbReference>
<dbReference type="InterPro" id="IPR037493">
    <property type="entry name" value="ExoIII-like"/>
</dbReference>
<evidence type="ECO:0000259" key="10">
    <source>
        <dbReference type="Pfam" id="PF03372"/>
    </source>
</evidence>
<dbReference type="InterPro" id="IPR005135">
    <property type="entry name" value="Endo/exonuclease/phosphatase"/>
</dbReference>
<keyword evidence="4 11" id="KW-0378">Hydrolase</keyword>
<dbReference type="EMBL" id="JABZMI010000028">
    <property type="protein sequence ID" value="MBF1163975.1"/>
    <property type="molecule type" value="Genomic_DNA"/>
</dbReference>
<feature type="site" description="Interaction with DNA substrate" evidence="8">
    <location>
        <position position="246"/>
    </location>
</feature>
<dbReference type="PROSITE" id="PS00726">
    <property type="entry name" value="AP_NUCLEASE_F1_1"/>
    <property type="match status" value="1"/>
</dbReference>
<dbReference type="GO" id="GO:0006281">
    <property type="term" value="P:DNA repair"/>
    <property type="evidence" value="ECO:0007669"/>
    <property type="project" value="InterPro"/>
</dbReference>
<feature type="site" description="Transition state stabilizer" evidence="8">
    <location>
        <position position="147"/>
    </location>
</feature>
<dbReference type="GO" id="GO:0004519">
    <property type="term" value="F:endonuclease activity"/>
    <property type="evidence" value="ECO:0007669"/>
    <property type="project" value="InterPro"/>
</dbReference>
<feature type="binding site" evidence="7">
    <location>
        <position position="7"/>
    </location>
    <ligand>
        <name>Mg(2+)</name>
        <dbReference type="ChEBI" id="CHEBI:18420"/>
        <label>1</label>
    </ligand>
</feature>